<feature type="transmembrane region" description="Helical" evidence="1">
    <location>
        <begin position="35"/>
        <end position="55"/>
    </location>
</feature>
<reference evidence="2 3" key="1">
    <citation type="submission" date="2018-12" db="EMBL/GenBank/DDBJ databases">
        <authorList>
            <person name="Sun L."/>
            <person name="Chen Z."/>
        </authorList>
    </citation>
    <scope>NUCLEOTIDE SEQUENCE [LARGE SCALE GENOMIC DNA]</scope>
    <source>
        <strain evidence="2 3">LMG 29736</strain>
    </source>
</reference>
<evidence type="ECO:0000313" key="3">
    <source>
        <dbReference type="Proteomes" id="UP000287296"/>
    </source>
</evidence>
<dbReference type="OrthoDB" id="2928469at2"/>
<keyword evidence="1" id="KW-1133">Transmembrane helix</keyword>
<evidence type="ECO:0000256" key="1">
    <source>
        <dbReference type="SAM" id="Phobius"/>
    </source>
</evidence>
<dbReference type="Proteomes" id="UP000287296">
    <property type="component" value="Unassembled WGS sequence"/>
</dbReference>
<feature type="transmembrane region" description="Helical" evidence="1">
    <location>
        <begin position="9"/>
        <end position="29"/>
    </location>
</feature>
<evidence type="ECO:0000313" key="2">
    <source>
        <dbReference type="EMBL" id="RST57004.1"/>
    </source>
</evidence>
<name>A0A429X0H4_SIMTE</name>
<protein>
    <submittedName>
        <fullName evidence="2">Uncharacterized protein</fullName>
    </submittedName>
</protein>
<gene>
    <name evidence="2" type="ORF">D5F11_025050</name>
</gene>
<dbReference type="AlphaFoldDB" id="A0A429X0H4"/>
<comment type="caution">
    <text evidence="2">The sequence shown here is derived from an EMBL/GenBank/DDBJ whole genome shotgun (WGS) entry which is preliminary data.</text>
</comment>
<sequence length="134" mass="15600">MESKAIKKIIYLNEITFFFVWVIIFLMGADKPPPIGFIWIVLLVVLLDVAQYYYLKKFLPKLLKKTKGLFFNNMFYFFLAGVLVSCLTVIINVGLFQSIGLFNRFVWTVSIIAPALINGICFYVFNSFLIRYIK</sequence>
<accession>A0A429X0H4</accession>
<feature type="transmembrane region" description="Helical" evidence="1">
    <location>
        <begin position="105"/>
        <end position="125"/>
    </location>
</feature>
<feature type="transmembrane region" description="Helical" evidence="1">
    <location>
        <begin position="75"/>
        <end position="99"/>
    </location>
</feature>
<dbReference type="EMBL" id="QYTW02000047">
    <property type="protein sequence ID" value="RST57004.1"/>
    <property type="molecule type" value="Genomic_DNA"/>
</dbReference>
<organism evidence="2 3">
    <name type="scientific">Siminovitchia terrae</name>
    <name type="common">Bacillus terrae</name>
    <dbReference type="NCBI Taxonomy" id="1914933"/>
    <lineage>
        <taxon>Bacteria</taxon>
        <taxon>Bacillati</taxon>
        <taxon>Bacillota</taxon>
        <taxon>Bacilli</taxon>
        <taxon>Bacillales</taxon>
        <taxon>Bacillaceae</taxon>
        <taxon>Siminovitchia</taxon>
    </lineage>
</organism>
<keyword evidence="1" id="KW-0472">Membrane</keyword>
<proteinExistence type="predicted"/>
<dbReference type="RefSeq" id="WP_120119336.1">
    <property type="nucleotide sequence ID" value="NZ_BORI01000019.1"/>
</dbReference>
<keyword evidence="1" id="KW-0812">Transmembrane</keyword>